<protein>
    <recommendedName>
        <fullName evidence="5">5-formyltetrahydrofolate cyclo-ligase</fullName>
        <ecNumber evidence="5">6.3.3.2</ecNumber>
    </recommendedName>
</protein>
<dbReference type="GO" id="GO:0009396">
    <property type="term" value="P:folic acid-containing compound biosynthetic process"/>
    <property type="evidence" value="ECO:0007669"/>
    <property type="project" value="TreeGrafter"/>
</dbReference>
<accession>A0A7G5CBY2</accession>
<dbReference type="InterPro" id="IPR037171">
    <property type="entry name" value="NagB/RpiA_transferase-like"/>
</dbReference>
<feature type="binding site" evidence="4">
    <location>
        <position position="60"/>
    </location>
    <ligand>
        <name>substrate</name>
    </ligand>
</feature>
<dbReference type="Gene3D" id="3.40.50.10420">
    <property type="entry name" value="NagB/RpiA/CoA transferase-like"/>
    <property type="match status" value="2"/>
</dbReference>
<dbReference type="Pfam" id="PF01812">
    <property type="entry name" value="5-FTHF_cyc-lig"/>
    <property type="match status" value="1"/>
</dbReference>
<name>A0A7G5CBY2_WOLPI</name>
<feature type="binding site" evidence="4">
    <location>
        <begin position="116"/>
        <end position="124"/>
    </location>
    <ligand>
        <name>ATP</name>
        <dbReference type="ChEBI" id="CHEBI:30616"/>
    </ligand>
</feature>
<keyword evidence="6" id="KW-0436">Ligase</keyword>
<comment type="similarity">
    <text evidence="1 5">Belongs to the 5-formyltetrahydrofolate cyclo-ligase family.</text>
</comment>
<proteinExistence type="inferred from homology"/>
<keyword evidence="2 4" id="KW-0547">Nucleotide-binding</keyword>
<dbReference type="GO" id="GO:0030272">
    <property type="term" value="F:5-formyltetrahydrofolate cyclo-ligase activity"/>
    <property type="evidence" value="ECO:0007669"/>
    <property type="project" value="UniProtKB-EC"/>
</dbReference>
<evidence type="ECO:0000256" key="4">
    <source>
        <dbReference type="PIRSR" id="PIRSR006806-1"/>
    </source>
</evidence>
<dbReference type="PANTHER" id="PTHR23407">
    <property type="entry name" value="ATPASE INHIBITOR/5-FORMYLTETRAHYDROFOLATE CYCLO-LIGASE"/>
    <property type="match status" value="1"/>
</dbReference>
<keyword evidence="5" id="KW-0479">Metal-binding</keyword>
<dbReference type="PIRSF" id="PIRSF006806">
    <property type="entry name" value="FTHF_cligase"/>
    <property type="match status" value="1"/>
</dbReference>
<organism evidence="6 7">
    <name type="scientific">Wolbachia pipientis</name>
    <dbReference type="NCBI Taxonomy" id="955"/>
    <lineage>
        <taxon>Bacteria</taxon>
        <taxon>Pseudomonadati</taxon>
        <taxon>Pseudomonadota</taxon>
        <taxon>Alphaproteobacteria</taxon>
        <taxon>Rickettsiales</taxon>
        <taxon>Anaplasmataceae</taxon>
        <taxon>Wolbachieae</taxon>
        <taxon>Wolbachia</taxon>
    </lineage>
</organism>
<comment type="catalytic activity">
    <reaction evidence="5">
        <text>(6S)-5-formyl-5,6,7,8-tetrahydrofolate + ATP = (6R)-5,10-methenyltetrahydrofolate + ADP + phosphate</text>
        <dbReference type="Rhea" id="RHEA:10488"/>
        <dbReference type="ChEBI" id="CHEBI:30616"/>
        <dbReference type="ChEBI" id="CHEBI:43474"/>
        <dbReference type="ChEBI" id="CHEBI:57455"/>
        <dbReference type="ChEBI" id="CHEBI:57457"/>
        <dbReference type="ChEBI" id="CHEBI:456216"/>
        <dbReference type="EC" id="6.3.3.2"/>
    </reaction>
</comment>
<evidence type="ECO:0000256" key="3">
    <source>
        <dbReference type="ARBA" id="ARBA00022840"/>
    </source>
</evidence>
<sequence length="183" mass="21146">MFKDIKQHKKEIREEYRAIRKDIDESYSIYAANSLINLFNQNLSYVKGKTIAAYIPMDGEINVVPLMYSLFDLGYKIAVPDKNQLLRFEGWNETNEDVIPDTIITPVVAFDDHFNRLGFGGGWYDTMIKKLRPLGKIFIGVAYEKQYCKNLPVEKHDQKLDIIITEMCVRCGGGLLKKVDKKE</sequence>
<dbReference type="GO" id="GO:0035999">
    <property type="term" value="P:tetrahydrofolate interconversion"/>
    <property type="evidence" value="ECO:0007669"/>
    <property type="project" value="TreeGrafter"/>
</dbReference>
<dbReference type="RefSeq" id="WP_182183602.1">
    <property type="nucleotide sequence ID" value="NZ_CP050530.1"/>
</dbReference>
<dbReference type="SUPFAM" id="SSF100950">
    <property type="entry name" value="NagB/RpiA/CoA transferase-like"/>
    <property type="match status" value="1"/>
</dbReference>
<evidence type="ECO:0000256" key="2">
    <source>
        <dbReference type="ARBA" id="ARBA00022741"/>
    </source>
</evidence>
<comment type="cofactor">
    <cofactor evidence="5">
        <name>Mg(2+)</name>
        <dbReference type="ChEBI" id="CHEBI:18420"/>
    </cofactor>
</comment>
<evidence type="ECO:0000313" key="6">
    <source>
        <dbReference type="EMBL" id="QMV46716.1"/>
    </source>
</evidence>
<dbReference type="PANTHER" id="PTHR23407:SF1">
    <property type="entry name" value="5-FORMYLTETRAHYDROFOLATE CYCLO-LIGASE"/>
    <property type="match status" value="1"/>
</dbReference>
<evidence type="ECO:0000256" key="5">
    <source>
        <dbReference type="RuleBase" id="RU361279"/>
    </source>
</evidence>
<dbReference type="Proteomes" id="UP000515596">
    <property type="component" value="Chromosome"/>
</dbReference>
<keyword evidence="3 4" id="KW-0067">ATP-binding</keyword>
<dbReference type="GO" id="GO:0046872">
    <property type="term" value="F:metal ion binding"/>
    <property type="evidence" value="ECO:0007669"/>
    <property type="project" value="UniProtKB-KW"/>
</dbReference>
<dbReference type="InterPro" id="IPR024185">
    <property type="entry name" value="FTHF_cligase-like_sf"/>
</dbReference>
<gene>
    <name evidence="6" type="ORF">HC356_00895</name>
</gene>
<dbReference type="AlphaFoldDB" id="A0A7G5CBY2"/>
<dbReference type="EMBL" id="CP050530">
    <property type="protein sequence ID" value="QMV46716.1"/>
    <property type="molecule type" value="Genomic_DNA"/>
</dbReference>
<dbReference type="GO" id="GO:0005524">
    <property type="term" value="F:ATP binding"/>
    <property type="evidence" value="ECO:0007669"/>
    <property type="project" value="UniProtKB-KW"/>
</dbReference>
<evidence type="ECO:0000256" key="1">
    <source>
        <dbReference type="ARBA" id="ARBA00010638"/>
    </source>
</evidence>
<dbReference type="InterPro" id="IPR002698">
    <property type="entry name" value="FTHF_cligase"/>
</dbReference>
<feature type="binding site" evidence="4">
    <location>
        <begin position="9"/>
        <end position="13"/>
    </location>
    <ligand>
        <name>ATP</name>
        <dbReference type="ChEBI" id="CHEBI:30616"/>
    </ligand>
</feature>
<feature type="binding site" evidence="4">
    <location>
        <position position="55"/>
    </location>
    <ligand>
        <name>substrate</name>
    </ligand>
</feature>
<reference evidence="6 7" key="1">
    <citation type="journal article" date="2020" name="Mol. Biol. Evol.">
        <title>Life and death of selfish genes: comparative genomics reveals the dynamic evolution of cytoplasmic incompatibility.</title>
        <authorList>
            <person name="Martinez J."/>
            <person name="Klasson L."/>
            <person name="Welch J."/>
            <person name="Jiggins F.M."/>
        </authorList>
    </citation>
    <scope>NUCLEOTIDE SEQUENCE [LARGE SCALE GENOMIC DNA]</scope>
    <source>
        <strain evidence="6">WNik</strain>
    </source>
</reference>
<dbReference type="EC" id="6.3.3.2" evidence="5"/>
<keyword evidence="5" id="KW-0460">Magnesium</keyword>
<evidence type="ECO:0000313" key="7">
    <source>
        <dbReference type="Proteomes" id="UP000515596"/>
    </source>
</evidence>
<dbReference type="NCBIfam" id="TIGR02727">
    <property type="entry name" value="MTHFS_bact"/>
    <property type="match status" value="1"/>
</dbReference>